<evidence type="ECO:0000313" key="1">
    <source>
        <dbReference type="EMBL" id="KDS31074.1"/>
    </source>
</evidence>
<accession>A0A078R679</accession>
<dbReference type="Proteomes" id="UP000028134">
    <property type="component" value="Unassembled WGS sequence"/>
</dbReference>
<protein>
    <submittedName>
        <fullName evidence="1">Uncharacterized protein</fullName>
    </submittedName>
</protein>
<dbReference type="EMBL" id="JNHI01000010">
    <property type="protein sequence ID" value="KDS31074.1"/>
    <property type="molecule type" value="Genomic_DNA"/>
</dbReference>
<name>A0A078R679_PHOVU</name>
<reference evidence="1 2" key="1">
    <citation type="submission" date="2014-04" db="EMBL/GenBank/DDBJ databases">
        <authorList>
            <person name="Sears C."/>
            <person name="Carroll K."/>
            <person name="Sack B.R."/>
            <person name="Qadri F."/>
            <person name="Myers L.L."/>
            <person name="Chung G.-T."/>
            <person name="Escheverria P."/>
            <person name="Fraser C.M."/>
            <person name="Sadzewicz L."/>
            <person name="Shefchek K.A."/>
            <person name="Tallon L."/>
            <person name="Das S.P."/>
            <person name="Daugherty S."/>
            <person name="Mongodin E.F."/>
        </authorList>
    </citation>
    <scope>NUCLEOTIDE SEQUENCE [LARGE SCALE GENOMIC DNA]</scope>
    <source>
        <strain evidence="2">3775 SL(B) 10 (iv)</strain>
    </source>
</reference>
<proteinExistence type="predicted"/>
<dbReference type="PATRIC" id="fig|1339350.3.peg.2175"/>
<dbReference type="AlphaFoldDB" id="A0A078R679"/>
<comment type="caution">
    <text evidence="1">The sequence shown here is derived from an EMBL/GenBank/DDBJ whole genome shotgun (WGS) entry which is preliminary data.</text>
</comment>
<organism evidence="1 2">
    <name type="scientific">Phocaeicola vulgatus str. 3775 SL</name>
    <name type="common">B</name>
    <name type="synonym">iv</name>
    <dbReference type="NCBI Taxonomy" id="1339350"/>
    <lineage>
        <taxon>Bacteria</taxon>
        <taxon>Pseudomonadati</taxon>
        <taxon>Bacteroidota</taxon>
        <taxon>Bacteroidia</taxon>
        <taxon>Bacteroidales</taxon>
        <taxon>Bacteroidaceae</taxon>
        <taxon>Phocaeicola</taxon>
    </lineage>
</organism>
<evidence type="ECO:0000313" key="2">
    <source>
        <dbReference type="Proteomes" id="UP000028134"/>
    </source>
</evidence>
<gene>
    <name evidence="1" type="ORF">M097_2272</name>
</gene>
<sequence>MRQKYEKKQLNSICNEFAQHKKIIGKKMPIFAQEYKIAK</sequence>